<keyword evidence="2" id="KW-0472">Membrane</keyword>
<dbReference type="PANTHER" id="PTHR30273:SF2">
    <property type="entry name" value="PROTEIN FECR"/>
    <property type="match status" value="1"/>
</dbReference>
<sequence length="334" mass="35993">MDERAAPILETAADWADRLDELTALERQELKTWLDASPDHARAFARMTRLVADTALAEALSSDTGAPALPSNRPDTRRRPGAWRQNAPAATRRRAIAAGLAGALALPAAGYWIMGGESRHGMPGPTLLASAVGQRRRLELPDGSGLLLDASSRVAVDFAQGRRAVVLEQGAARFDVRHDPERPFEVHTPQARMTALGTSFSVDYGADGSELRVFSGKVGIDGASGSRLVVPARQWAMIGADRISSRGTFDPDAGDWQTDWLDAQAMPLGRAVARLSRYSTVPLRLGQERFAALTFSGRFRLDAPEESLALIGALFGLETQRRDGAVYLDRPVAA</sequence>
<proteinExistence type="predicted"/>
<evidence type="ECO:0000256" key="1">
    <source>
        <dbReference type="SAM" id="MobiDB-lite"/>
    </source>
</evidence>
<evidence type="ECO:0000259" key="3">
    <source>
        <dbReference type="Pfam" id="PF04773"/>
    </source>
</evidence>
<dbReference type="InterPro" id="IPR006860">
    <property type="entry name" value="FecR"/>
</dbReference>
<evidence type="ECO:0000313" key="6">
    <source>
        <dbReference type="Proteomes" id="UP000236327"/>
    </source>
</evidence>
<dbReference type="Pfam" id="PF16220">
    <property type="entry name" value="DUF4880"/>
    <property type="match status" value="1"/>
</dbReference>
<dbReference type="Proteomes" id="UP000236327">
    <property type="component" value="Unassembled WGS sequence"/>
</dbReference>
<dbReference type="InterPro" id="IPR032623">
    <property type="entry name" value="FecR_N"/>
</dbReference>
<dbReference type="GO" id="GO:0016989">
    <property type="term" value="F:sigma factor antagonist activity"/>
    <property type="evidence" value="ECO:0007669"/>
    <property type="project" value="TreeGrafter"/>
</dbReference>
<dbReference type="Pfam" id="PF04773">
    <property type="entry name" value="FecR"/>
    <property type="match status" value="1"/>
</dbReference>
<evidence type="ECO:0000313" key="5">
    <source>
        <dbReference type="EMBL" id="PNU03362.1"/>
    </source>
</evidence>
<feature type="transmembrane region" description="Helical" evidence="2">
    <location>
        <begin position="95"/>
        <end position="114"/>
    </location>
</feature>
<dbReference type="InterPro" id="IPR012373">
    <property type="entry name" value="Ferrdict_sens_TM"/>
</dbReference>
<evidence type="ECO:0000259" key="4">
    <source>
        <dbReference type="Pfam" id="PF16220"/>
    </source>
</evidence>
<protein>
    <recommendedName>
        <fullName evidence="7">FecR protein domain-containing protein</fullName>
    </recommendedName>
</protein>
<dbReference type="AlphaFoldDB" id="A0A2K2FX67"/>
<organism evidence="5 6">
    <name type="scientific">Novosphingobium guangzhouense</name>
    <dbReference type="NCBI Taxonomy" id="1850347"/>
    <lineage>
        <taxon>Bacteria</taxon>
        <taxon>Pseudomonadati</taxon>
        <taxon>Pseudomonadota</taxon>
        <taxon>Alphaproteobacteria</taxon>
        <taxon>Sphingomonadales</taxon>
        <taxon>Sphingomonadaceae</taxon>
        <taxon>Novosphingobium</taxon>
    </lineage>
</organism>
<dbReference type="PANTHER" id="PTHR30273">
    <property type="entry name" value="PERIPLASMIC SIGNAL SENSOR AND SIGMA FACTOR ACTIVATOR FECR-RELATED"/>
    <property type="match status" value="1"/>
</dbReference>
<dbReference type="Gene3D" id="2.60.120.1440">
    <property type="match status" value="1"/>
</dbReference>
<keyword evidence="2" id="KW-0812">Transmembrane</keyword>
<evidence type="ECO:0000256" key="2">
    <source>
        <dbReference type="SAM" id="Phobius"/>
    </source>
</evidence>
<name>A0A2K2FX67_9SPHN</name>
<feature type="domain" description="FecR protein" evidence="3">
    <location>
        <begin position="129"/>
        <end position="218"/>
    </location>
</feature>
<evidence type="ECO:0008006" key="7">
    <source>
        <dbReference type="Google" id="ProtNLM"/>
    </source>
</evidence>
<accession>A0A2K2FX67</accession>
<dbReference type="OrthoDB" id="9798846at2"/>
<feature type="region of interest" description="Disordered" evidence="1">
    <location>
        <begin position="62"/>
        <end position="89"/>
    </location>
</feature>
<keyword evidence="6" id="KW-1185">Reference proteome</keyword>
<dbReference type="EMBL" id="LYMM01000051">
    <property type="protein sequence ID" value="PNU03362.1"/>
    <property type="molecule type" value="Genomic_DNA"/>
</dbReference>
<dbReference type="PIRSF" id="PIRSF018266">
    <property type="entry name" value="FecR"/>
    <property type="match status" value="1"/>
</dbReference>
<keyword evidence="2" id="KW-1133">Transmembrane helix</keyword>
<feature type="domain" description="FecR N-terminal" evidence="4">
    <location>
        <begin position="11"/>
        <end position="50"/>
    </location>
</feature>
<gene>
    <name evidence="5" type="ORF">A8V01_06440</name>
</gene>
<comment type="caution">
    <text evidence="5">The sequence shown here is derived from an EMBL/GenBank/DDBJ whole genome shotgun (WGS) entry which is preliminary data.</text>
</comment>
<dbReference type="RefSeq" id="WP_103097739.1">
    <property type="nucleotide sequence ID" value="NZ_LYMM01000051.1"/>
</dbReference>
<reference evidence="5 6" key="1">
    <citation type="submission" date="2016-05" db="EMBL/GenBank/DDBJ databases">
        <title>Complete genome sequence of Novosphingobium guangzhouense SA925(T).</title>
        <authorList>
            <person name="Sha S."/>
        </authorList>
    </citation>
    <scope>NUCLEOTIDE SEQUENCE [LARGE SCALE GENOMIC DNA]</scope>
    <source>
        <strain evidence="5 6">SA925</strain>
    </source>
</reference>